<dbReference type="EMBL" id="FUEG01000055">
    <property type="protein sequence ID" value="SJL18227.1"/>
    <property type="molecule type" value="Genomic_DNA"/>
</dbReference>
<organism evidence="2 3">
    <name type="scientific">Armillaria ostoyae</name>
    <name type="common">Armillaria root rot fungus</name>
    <dbReference type="NCBI Taxonomy" id="47428"/>
    <lineage>
        <taxon>Eukaryota</taxon>
        <taxon>Fungi</taxon>
        <taxon>Dikarya</taxon>
        <taxon>Basidiomycota</taxon>
        <taxon>Agaricomycotina</taxon>
        <taxon>Agaricomycetes</taxon>
        <taxon>Agaricomycetidae</taxon>
        <taxon>Agaricales</taxon>
        <taxon>Marasmiineae</taxon>
        <taxon>Physalacriaceae</taxon>
        <taxon>Armillaria</taxon>
    </lineage>
</organism>
<dbReference type="Proteomes" id="UP000219338">
    <property type="component" value="Unassembled WGS sequence"/>
</dbReference>
<keyword evidence="3" id="KW-1185">Reference proteome</keyword>
<protein>
    <submittedName>
        <fullName evidence="2">Uncharacterized protein</fullName>
    </submittedName>
</protein>
<sequence>MRADRGAEDLVGHADAASVKTAAE</sequence>
<evidence type="ECO:0000313" key="3">
    <source>
        <dbReference type="Proteomes" id="UP000219338"/>
    </source>
</evidence>
<feature type="region of interest" description="Disordered" evidence="1">
    <location>
        <begin position="1"/>
        <end position="24"/>
    </location>
</feature>
<dbReference type="AlphaFoldDB" id="A0A284SB36"/>
<evidence type="ECO:0000256" key="1">
    <source>
        <dbReference type="SAM" id="MobiDB-lite"/>
    </source>
</evidence>
<evidence type="ECO:0000313" key="2">
    <source>
        <dbReference type="EMBL" id="SJL18227.1"/>
    </source>
</evidence>
<accession>A0A284SB36</accession>
<feature type="compositionally biased region" description="Basic and acidic residues" evidence="1">
    <location>
        <begin position="1"/>
        <end position="12"/>
    </location>
</feature>
<name>A0A284SB36_ARMOS</name>
<gene>
    <name evidence="2" type="ORF">ARMOST_21805</name>
</gene>
<reference evidence="3" key="1">
    <citation type="journal article" date="2017" name="Nat. Ecol. Evol.">
        <title>Genome expansion and lineage-specific genetic innovations in the forest pathogenic fungi Armillaria.</title>
        <authorList>
            <person name="Sipos G."/>
            <person name="Prasanna A.N."/>
            <person name="Walter M.C."/>
            <person name="O'Connor E."/>
            <person name="Balint B."/>
            <person name="Krizsan K."/>
            <person name="Kiss B."/>
            <person name="Hess J."/>
            <person name="Varga T."/>
            <person name="Slot J."/>
            <person name="Riley R."/>
            <person name="Boka B."/>
            <person name="Rigling D."/>
            <person name="Barry K."/>
            <person name="Lee J."/>
            <person name="Mihaltcheva S."/>
            <person name="LaButti K."/>
            <person name="Lipzen A."/>
            <person name="Waldron R."/>
            <person name="Moloney N.M."/>
            <person name="Sperisen C."/>
            <person name="Kredics L."/>
            <person name="Vagvoelgyi C."/>
            <person name="Patrignani A."/>
            <person name="Fitzpatrick D."/>
            <person name="Nagy I."/>
            <person name="Doyle S."/>
            <person name="Anderson J.B."/>
            <person name="Grigoriev I.V."/>
            <person name="Gueldener U."/>
            <person name="Muensterkoetter M."/>
            <person name="Nagy L.G."/>
        </authorList>
    </citation>
    <scope>NUCLEOTIDE SEQUENCE [LARGE SCALE GENOMIC DNA]</scope>
    <source>
        <strain evidence="3">C18/9</strain>
    </source>
</reference>
<proteinExistence type="predicted"/>